<dbReference type="Proteomes" id="UP001632037">
    <property type="component" value="Unassembled WGS sequence"/>
</dbReference>
<reference evidence="2 3" key="1">
    <citation type="submission" date="2024-09" db="EMBL/GenBank/DDBJ databases">
        <title>Genome sequencing and assembly of Phytophthora oleae, isolate VK10A, causative agent of rot of olive drupes.</title>
        <authorList>
            <person name="Conti Taguali S."/>
            <person name="Riolo M."/>
            <person name="La Spada F."/>
            <person name="Cacciola S.O."/>
            <person name="Dionisio G."/>
        </authorList>
    </citation>
    <scope>NUCLEOTIDE SEQUENCE [LARGE SCALE GENOMIC DNA]</scope>
    <source>
        <strain evidence="2 3">VK10A</strain>
    </source>
</reference>
<dbReference type="PANTHER" id="PTHR35796">
    <property type="entry name" value="HYPOTHETICAL CYTOSOLIC PROTEIN"/>
    <property type="match status" value="1"/>
</dbReference>
<name>A0ABD3G733_9STRA</name>
<dbReference type="EMBL" id="JBIMZQ010000002">
    <property type="protein sequence ID" value="KAL3673820.1"/>
    <property type="molecule type" value="Genomic_DNA"/>
</dbReference>
<organism evidence="2 3">
    <name type="scientific">Phytophthora oleae</name>
    <dbReference type="NCBI Taxonomy" id="2107226"/>
    <lineage>
        <taxon>Eukaryota</taxon>
        <taxon>Sar</taxon>
        <taxon>Stramenopiles</taxon>
        <taxon>Oomycota</taxon>
        <taxon>Peronosporomycetes</taxon>
        <taxon>Peronosporales</taxon>
        <taxon>Peronosporaceae</taxon>
        <taxon>Phytophthora</taxon>
    </lineage>
</organism>
<keyword evidence="3" id="KW-1185">Reference proteome</keyword>
<sequence>MLRKAGVYGDPNRARNERKLEIAELREKMGQLEKELQTLKDQPLQTNATALAAQRMTENCASDAPTNATEVQVSSIWEGFADHQRCRREKAERENVRLKLVLEGQIKVAKSLESLLQKRAEQQIVKCSSSIRKPGDICPLVAH</sequence>
<protein>
    <submittedName>
        <fullName evidence="2">Uncharacterized protein</fullName>
    </submittedName>
</protein>
<feature type="coiled-coil region" evidence="1">
    <location>
        <begin position="15"/>
        <end position="42"/>
    </location>
</feature>
<dbReference type="AlphaFoldDB" id="A0ABD3G733"/>
<evidence type="ECO:0000256" key="1">
    <source>
        <dbReference type="SAM" id="Coils"/>
    </source>
</evidence>
<proteinExistence type="predicted"/>
<evidence type="ECO:0000313" key="3">
    <source>
        <dbReference type="Proteomes" id="UP001632037"/>
    </source>
</evidence>
<keyword evidence="1" id="KW-0175">Coiled coil</keyword>
<gene>
    <name evidence="2" type="ORF">V7S43_001510</name>
</gene>
<comment type="caution">
    <text evidence="2">The sequence shown here is derived from an EMBL/GenBank/DDBJ whole genome shotgun (WGS) entry which is preliminary data.</text>
</comment>
<accession>A0ABD3G733</accession>
<evidence type="ECO:0000313" key="2">
    <source>
        <dbReference type="EMBL" id="KAL3673820.1"/>
    </source>
</evidence>
<dbReference type="PANTHER" id="PTHR35796:SF3">
    <property type="entry name" value="BHLH DOMAIN-CONTAINING PROTEIN"/>
    <property type="match status" value="1"/>
</dbReference>